<organism evidence="1 2">
    <name type="scientific">Metabacillus flavus</name>
    <dbReference type="NCBI Taxonomy" id="2823519"/>
    <lineage>
        <taxon>Bacteria</taxon>
        <taxon>Bacillati</taxon>
        <taxon>Bacillota</taxon>
        <taxon>Bacilli</taxon>
        <taxon>Bacillales</taxon>
        <taxon>Bacillaceae</taxon>
        <taxon>Metabacillus</taxon>
    </lineage>
</organism>
<gene>
    <name evidence="1" type="ORF">J9317_17990</name>
</gene>
<protein>
    <recommendedName>
        <fullName evidence="3">DUF1795 domain-containing protein</fullName>
    </recommendedName>
</protein>
<evidence type="ECO:0008006" key="3">
    <source>
        <dbReference type="Google" id="ProtNLM"/>
    </source>
</evidence>
<reference evidence="1 2" key="1">
    <citation type="submission" date="2021-04" db="EMBL/GenBank/DDBJ databases">
        <title>Metabacillus sp. strain KIGAM252 whole genome sequence.</title>
        <authorList>
            <person name="Seo M.-J."/>
            <person name="Cho E.-S."/>
            <person name="Hwang C.Y."/>
            <person name="Yoon D.J."/>
        </authorList>
    </citation>
    <scope>NUCLEOTIDE SEQUENCE [LARGE SCALE GENOMIC DNA]</scope>
    <source>
        <strain evidence="1 2">KIGAM252</strain>
    </source>
</reference>
<keyword evidence="2" id="KW-1185">Reference proteome</keyword>
<evidence type="ECO:0000313" key="2">
    <source>
        <dbReference type="Proteomes" id="UP000682403"/>
    </source>
</evidence>
<sequence>MKEMKENDKVLIHWNKEEFEKLLYMSSEGTLEELQVSIEQENNAQLSIFANDLYNRKGKMDSMLELEYDEHNNPLIISVTFVIPGESHTWMITGAAENNFSLQTFNDKFVEKAILNKKTVSAQT</sequence>
<dbReference type="RefSeq" id="WP_211561184.1">
    <property type="nucleotide sequence ID" value="NZ_JAGVRK010000001.1"/>
</dbReference>
<dbReference type="Proteomes" id="UP000682403">
    <property type="component" value="Unassembled WGS sequence"/>
</dbReference>
<dbReference type="EMBL" id="JAGVRK010000001">
    <property type="protein sequence ID" value="MBS2970638.1"/>
    <property type="molecule type" value="Genomic_DNA"/>
</dbReference>
<accession>A0ABS5LJJ0</accession>
<proteinExistence type="predicted"/>
<name>A0ABS5LJJ0_9BACI</name>
<comment type="caution">
    <text evidence="1">The sequence shown here is derived from an EMBL/GenBank/DDBJ whole genome shotgun (WGS) entry which is preliminary data.</text>
</comment>
<evidence type="ECO:0000313" key="1">
    <source>
        <dbReference type="EMBL" id="MBS2970638.1"/>
    </source>
</evidence>